<dbReference type="GeneID" id="34589638"/>
<dbReference type="InterPro" id="IPR002938">
    <property type="entry name" value="FAD-bd"/>
</dbReference>
<dbReference type="AlphaFoldDB" id="A0A178CZN2"/>
<dbReference type="PANTHER" id="PTHR13789:SF236">
    <property type="entry name" value="MONOOXYGENASE, PUTATIVE (AFU_ORTHOLOGUE AFUA_6G12060)-RELATED"/>
    <property type="match status" value="1"/>
</dbReference>
<comment type="similarity">
    <text evidence="1">Belongs to the paxM FAD-dependent monooxygenase family.</text>
</comment>
<evidence type="ECO:0000313" key="7">
    <source>
        <dbReference type="EMBL" id="OAL34593.1"/>
    </source>
</evidence>
<dbReference type="RefSeq" id="XP_022499605.1">
    <property type="nucleotide sequence ID" value="XM_022644514.1"/>
</dbReference>
<gene>
    <name evidence="7" type="ORF">AYO20_06223</name>
</gene>
<dbReference type="SUPFAM" id="SSF54373">
    <property type="entry name" value="FAD-linked reductases, C-terminal domain"/>
    <property type="match status" value="1"/>
</dbReference>
<proteinExistence type="inferred from homology"/>
<dbReference type="GO" id="GO:0071949">
    <property type="term" value="F:FAD binding"/>
    <property type="evidence" value="ECO:0007669"/>
    <property type="project" value="InterPro"/>
</dbReference>
<keyword evidence="3" id="KW-0274">FAD</keyword>
<dbReference type="PRINTS" id="PR00420">
    <property type="entry name" value="RNGMNOXGNASE"/>
</dbReference>
<feature type="domain" description="FAD-binding" evidence="6">
    <location>
        <begin position="113"/>
        <end position="346"/>
    </location>
</feature>
<keyword evidence="8" id="KW-1185">Reference proteome</keyword>
<comment type="caution">
    <text evidence="7">The sequence shown here is derived from an EMBL/GenBank/DDBJ whole genome shotgun (WGS) entry which is preliminary data.</text>
</comment>
<evidence type="ECO:0000256" key="1">
    <source>
        <dbReference type="ARBA" id="ARBA00007992"/>
    </source>
</evidence>
<name>A0A178CZN2_9EURO</name>
<evidence type="ECO:0000256" key="5">
    <source>
        <dbReference type="ARBA" id="ARBA00023033"/>
    </source>
</evidence>
<dbReference type="InterPro" id="IPR036188">
    <property type="entry name" value="FAD/NAD-bd_sf"/>
</dbReference>
<reference evidence="7 8" key="1">
    <citation type="submission" date="2016-03" db="EMBL/GenBank/DDBJ databases">
        <title>The draft genome sequence of Fonsecaea nubica causative agent of cutaneous subcutaneous infection in human host.</title>
        <authorList>
            <person name="Costa F."/>
            <person name="Sybren D.H."/>
            <person name="Raittz R.T."/>
            <person name="Weiss V.A."/>
            <person name="Leao A.C."/>
            <person name="Gomes R."/>
            <person name="De Souza E.M."/>
            <person name="Pedrosa F.O."/>
            <person name="Steffens M.B."/>
            <person name="Bombassaro A."/>
            <person name="Tadra-Sfeir M.Z."/>
            <person name="Moreno L.F."/>
            <person name="Najafzadeh M.J."/>
            <person name="Felipe M.S."/>
            <person name="Teixeira M."/>
            <person name="Sun J."/>
            <person name="Xi L."/>
            <person name="Castro M.A."/>
            <person name="Vicente V.A."/>
        </authorList>
    </citation>
    <scope>NUCLEOTIDE SEQUENCE [LARGE SCALE GENOMIC DNA]</scope>
    <source>
        <strain evidence="7 8">CBS 269.64</strain>
    </source>
</reference>
<keyword evidence="2" id="KW-0285">Flavoprotein</keyword>
<dbReference type="PANTHER" id="PTHR13789">
    <property type="entry name" value="MONOOXYGENASE"/>
    <property type="match status" value="1"/>
</dbReference>
<organism evidence="7 8">
    <name type="scientific">Fonsecaea nubica</name>
    <dbReference type="NCBI Taxonomy" id="856822"/>
    <lineage>
        <taxon>Eukaryota</taxon>
        <taxon>Fungi</taxon>
        <taxon>Dikarya</taxon>
        <taxon>Ascomycota</taxon>
        <taxon>Pezizomycotina</taxon>
        <taxon>Eurotiomycetes</taxon>
        <taxon>Chaetothyriomycetidae</taxon>
        <taxon>Chaetothyriales</taxon>
        <taxon>Herpotrichiellaceae</taxon>
        <taxon>Fonsecaea</taxon>
    </lineage>
</organism>
<evidence type="ECO:0000259" key="6">
    <source>
        <dbReference type="Pfam" id="PF01494"/>
    </source>
</evidence>
<protein>
    <recommendedName>
        <fullName evidence="6">FAD-binding domain-containing protein</fullName>
    </recommendedName>
</protein>
<evidence type="ECO:0000256" key="4">
    <source>
        <dbReference type="ARBA" id="ARBA00023002"/>
    </source>
</evidence>
<accession>A0A178CZN2</accession>
<dbReference type="Proteomes" id="UP000185904">
    <property type="component" value="Unassembled WGS sequence"/>
</dbReference>
<dbReference type="EMBL" id="LVCJ01000038">
    <property type="protein sequence ID" value="OAL34593.1"/>
    <property type="molecule type" value="Genomic_DNA"/>
</dbReference>
<keyword evidence="4" id="KW-0560">Oxidoreductase</keyword>
<dbReference type="InterPro" id="IPR050493">
    <property type="entry name" value="FAD-dep_Monooxygenase_BioMet"/>
</dbReference>
<evidence type="ECO:0000256" key="3">
    <source>
        <dbReference type="ARBA" id="ARBA00022827"/>
    </source>
</evidence>
<evidence type="ECO:0000313" key="8">
    <source>
        <dbReference type="Proteomes" id="UP000185904"/>
    </source>
</evidence>
<dbReference type="Gene3D" id="3.50.50.60">
    <property type="entry name" value="FAD/NAD(P)-binding domain"/>
    <property type="match status" value="1"/>
</dbReference>
<dbReference type="OrthoDB" id="4136530at2759"/>
<sequence>MVRDNPIEFIVIGAGYAGLTCAIELRRKGCEVHVIEREESLSKLGRYYQQPHLAGTDNIPGDVIMLTANATVVLEKWGPVIEDILATSSNPSHITIKDDKGVTLLEQPWRQDHNGHQNVWTNRGRTQKMMYEEAIRRGVKFTFGAKITKHWEDGNRAGVYVNDELITADAVIGADGVYSRTREYVTGDPDKPKRSGFAVYRSWFSLDNLLNDPLTHELASSGKDRTMVWIGPDTHCILVINSKVRYMSAFITHKDTYTVEESWNYPGTTKDMLAIIEGWDPVLTAAISKIPEEVICDYKLLWRDPVMKWVSDQGRVVLVGDAAHPHLPTSGSGAAQAIEDGATLAAVVEKTRKVDLPAALKAFERLRFERTSLTQRMGWELRHRWHQTDWEHVKTNPDFLRLPQPDWLYGADAEAYGAQNYDAVMAQLHEGKPFKNTNLPPGHVHQDWNIETMRELDKQVGHERMYLVR</sequence>
<dbReference type="Pfam" id="PF01494">
    <property type="entry name" value="FAD_binding_3"/>
    <property type="match status" value="1"/>
</dbReference>
<dbReference type="Pfam" id="PF13450">
    <property type="entry name" value="NAD_binding_8"/>
    <property type="match status" value="1"/>
</dbReference>
<dbReference type="SUPFAM" id="SSF51905">
    <property type="entry name" value="FAD/NAD(P)-binding domain"/>
    <property type="match status" value="1"/>
</dbReference>
<keyword evidence="5" id="KW-0503">Monooxygenase</keyword>
<dbReference type="GO" id="GO:0004497">
    <property type="term" value="F:monooxygenase activity"/>
    <property type="evidence" value="ECO:0007669"/>
    <property type="project" value="UniProtKB-KW"/>
</dbReference>
<evidence type="ECO:0000256" key="2">
    <source>
        <dbReference type="ARBA" id="ARBA00022630"/>
    </source>
</evidence>